<dbReference type="OrthoDB" id="9768004at2"/>
<proteinExistence type="predicted"/>
<dbReference type="PANTHER" id="PTHR23150">
    <property type="entry name" value="SULFATASE MODIFYING FACTOR 1, 2"/>
    <property type="match status" value="1"/>
</dbReference>
<dbReference type="AlphaFoldDB" id="A0A2N4U5U5"/>
<evidence type="ECO:0000259" key="1">
    <source>
        <dbReference type="Pfam" id="PF03781"/>
    </source>
</evidence>
<gene>
    <name evidence="2" type="ORF">CR159_07895</name>
</gene>
<protein>
    <recommendedName>
        <fullName evidence="1">Sulfatase-modifying factor enzyme-like domain-containing protein</fullName>
    </recommendedName>
</protein>
<comment type="caution">
    <text evidence="2">The sequence shown here is derived from an EMBL/GenBank/DDBJ whole genome shotgun (WGS) entry which is preliminary data.</text>
</comment>
<dbReference type="InterPro" id="IPR042095">
    <property type="entry name" value="SUMF_sf"/>
</dbReference>
<dbReference type="InterPro" id="IPR016187">
    <property type="entry name" value="CTDL_fold"/>
</dbReference>
<dbReference type="GO" id="GO:0120147">
    <property type="term" value="F:formylglycine-generating oxidase activity"/>
    <property type="evidence" value="ECO:0007669"/>
    <property type="project" value="TreeGrafter"/>
</dbReference>
<evidence type="ECO:0000313" key="2">
    <source>
        <dbReference type="EMBL" id="PLC50373.1"/>
    </source>
</evidence>
<dbReference type="Pfam" id="PF03781">
    <property type="entry name" value="FGE-sulfatase"/>
    <property type="match status" value="1"/>
</dbReference>
<feature type="domain" description="Sulfatase-modifying factor enzyme-like" evidence="1">
    <location>
        <begin position="1"/>
        <end position="64"/>
    </location>
</feature>
<sequence>MVLICSGTFRMGSDSHYPEEAPSLRATVDTFWIDLTLVTNREFCRFVNVTGHVTTAEITPNACGSWPSAVGTV</sequence>
<name>A0A2N4U5U5_9BURK</name>
<evidence type="ECO:0000313" key="3">
    <source>
        <dbReference type="Proteomes" id="UP000234190"/>
    </source>
</evidence>
<dbReference type="SUPFAM" id="SSF56436">
    <property type="entry name" value="C-type lectin-like"/>
    <property type="match status" value="1"/>
</dbReference>
<keyword evidence="3" id="KW-1185">Reference proteome</keyword>
<organism evidence="2 3">
    <name type="scientific">Pollutimonas subterranea</name>
    <dbReference type="NCBI Taxonomy" id="2045210"/>
    <lineage>
        <taxon>Bacteria</taxon>
        <taxon>Pseudomonadati</taxon>
        <taxon>Pseudomonadota</taxon>
        <taxon>Betaproteobacteria</taxon>
        <taxon>Burkholderiales</taxon>
        <taxon>Alcaligenaceae</taxon>
        <taxon>Pollutimonas</taxon>
    </lineage>
</organism>
<dbReference type="InterPro" id="IPR051043">
    <property type="entry name" value="Sulfatase_Mod_Factor_Kinase"/>
</dbReference>
<dbReference type="RefSeq" id="WP_102073476.1">
    <property type="nucleotide sequence ID" value="NZ_PDNW01000005.1"/>
</dbReference>
<accession>A0A2N4U5U5</accession>
<dbReference type="EMBL" id="PDNW01000005">
    <property type="protein sequence ID" value="PLC50373.1"/>
    <property type="molecule type" value="Genomic_DNA"/>
</dbReference>
<dbReference type="Gene3D" id="3.90.1580.10">
    <property type="entry name" value="paralog of FGE (formylglycine-generating enzyme)"/>
    <property type="match status" value="1"/>
</dbReference>
<dbReference type="Proteomes" id="UP000234190">
    <property type="component" value="Unassembled WGS sequence"/>
</dbReference>
<reference evidence="2 3" key="1">
    <citation type="submission" date="2017-10" db="EMBL/GenBank/DDBJ databases">
        <title>Two draft genome sequences of Pusillimonas sp. strains isolated from a nitrate- and radionuclide-contaminated groundwater in Russia.</title>
        <authorList>
            <person name="Grouzdev D.S."/>
            <person name="Tourova T.P."/>
            <person name="Goeva M.A."/>
            <person name="Babich T.L."/>
            <person name="Sokolova D.S."/>
            <person name="Abdullin R."/>
            <person name="Poltaraus A.B."/>
            <person name="Toshchakov S.V."/>
            <person name="Nazina T.N."/>
        </authorList>
    </citation>
    <scope>NUCLEOTIDE SEQUENCE [LARGE SCALE GENOMIC DNA]</scope>
    <source>
        <strain evidence="2 3">JR1/69-3-13</strain>
    </source>
</reference>
<dbReference type="InterPro" id="IPR005532">
    <property type="entry name" value="SUMF_dom"/>
</dbReference>
<dbReference type="PANTHER" id="PTHR23150:SF19">
    <property type="entry name" value="FORMYLGLYCINE-GENERATING ENZYME"/>
    <property type="match status" value="1"/>
</dbReference>